<name>A0A9Q0MCD9_BLOTA</name>
<dbReference type="Gene3D" id="1.10.287.70">
    <property type="match status" value="1"/>
</dbReference>
<dbReference type="Proteomes" id="UP001142055">
    <property type="component" value="Chromosome 2"/>
</dbReference>
<dbReference type="GO" id="GO:0005249">
    <property type="term" value="F:voltage-gated potassium channel activity"/>
    <property type="evidence" value="ECO:0007669"/>
    <property type="project" value="TreeGrafter"/>
</dbReference>
<evidence type="ECO:0008006" key="4">
    <source>
        <dbReference type="Google" id="ProtNLM"/>
    </source>
</evidence>
<keyword evidence="3" id="KW-1185">Reference proteome</keyword>
<dbReference type="AlphaFoldDB" id="A0A9Q0MCD9"/>
<dbReference type="SUPFAM" id="SSF81324">
    <property type="entry name" value="Voltage-gated potassium channels"/>
    <property type="match status" value="1"/>
</dbReference>
<evidence type="ECO:0000313" key="2">
    <source>
        <dbReference type="EMBL" id="KAJ6221195.1"/>
    </source>
</evidence>
<gene>
    <name evidence="2" type="ORF">RDWZM_007007</name>
</gene>
<feature type="region of interest" description="Disordered" evidence="1">
    <location>
        <begin position="81"/>
        <end position="157"/>
    </location>
</feature>
<comment type="caution">
    <text evidence="2">The sequence shown here is derived from an EMBL/GenBank/DDBJ whole genome shotgun (WGS) entry which is preliminary data.</text>
</comment>
<reference evidence="2" key="1">
    <citation type="submission" date="2022-12" db="EMBL/GenBank/DDBJ databases">
        <title>Genome assemblies of Blomia tropicalis.</title>
        <authorList>
            <person name="Cui Y."/>
        </authorList>
    </citation>
    <scope>NUCLEOTIDE SEQUENCE</scope>
    <source>
        <tissue evidence="2">Adult mites</tissue>
    </source>
</reference>
<dbReference type="GO" id="GO:0003254">
    <property type="term" value="P:regulation of membrane depolarization"/>
    <property type="evidence" value="ECO:0007669"/>
    <property type="project" value="TreeGrafter"/>
</dbReference>
<dbReference type="GO" id="GO:0098855">
    <property type="term" value="C:HCN channel complex"/>
    <property type="evidence" value="ECO:0007669"/>
    <property type="project" value="TreeGrafter"/>
</dbReference>
<organism evidence="2 3">
    <name type="scientific">Blomia tropicalis</name>
    <name type="common">Mite</name>
    <dbReference type="NCBI Taxonomy" id="40697"/>
    <lineage>
        <taxon>Eukaryota</taxon>
        <taxon>Metazoa</taxon>
        <taxon>Ecdysozoa</taxon>
        <taxon>Arthropoda</taxon>
        <taxon>Chelicerata</taxon>
        <taxon>Arachnida</taxon>
        <taxon>Acari</taxon>
        <taxon>Acariformes</taxon>
        <taxon>Sarcoptiformes</taxon>
        <taxon>Astigmata</taxon>
        <taxon>Glycyphagoidea</taxon>
        <taxon>Echimyopodidae</taxon>
        <taxon>Blomia</taxon>
    </lineage>
</organism>
<proteinExistence type="predicted"/>
<feature type="compositionally biased region" description="Polar residues" evidence="1">
    <location>
        <begin position="81"/>
        <end position="108"/>
    </location>
</feature>
<sequence>MNLFGNNTNAVIDVKAQFINLNNKEPNTIGLGEAEVDKIGSISNTNLSTINSHGRTLPSFPATSSPTLTTIAVGTSTAINTGSLVSSDDVSPGKRTSPSTPIQLQSIKNDIKQQPKLPPTIRVNQPTRRSSSLKLQNGANQQQQQQQRRYHQPPSSLHLTRCNTTCDETDIDVNIECQQPLLEIKVHNPSKQTTQQQRSFENFTNYYNNNNNKSRSDQQIESAECYIDDYITPEMNYKDNRKSPPIHHNDPNNVSWDKDQDNISLYGTPKEEMMPGLGDAKGPSFMRSQIEALFQPSGIMNPDLPEQVILDPSLIARGYIRSWFFLDLISSIPLDYIFLIFNQDNFQILQAGRALRILRFAKMLSLLRLLRLSRLVRYVSQWEEVYLVVDLLDHKAPPHAAKLVAI</sequence>
<evidence type="ECO:0000256" key="1">
    <source>
        <dbReference type="SAM" id="MobiDB-lite"/>
    </source>
</evidence>
<evidence type="ECO:0000313" key="3">
    <source>
        <dbReference type="Proteomes" id="UP001142055"/>
    </source>
</evidence>
<feature type="compositionally biased region" description="Polar residues" evidence="1">
    <location>
        <begin position="122"/>
        <end position="140"/>
    </location>
</feature>
<accession>A0A9Q0MCD9</accession>
<protein>
    <recommendedName>
        <fullName evidence="4">Ion transport domain-containing protein</fullName>
    </recommendedName>
</protein>
<dbReference type="EMBL" id="JAPWDV010000002">
    <property type="protein sequence ID" value="KAJ6221195.1"/>
    <property type="molecule type" value="Genomic_DNA"/>
</dbReference>
<dbReference type="InterPro" id="IPR051413">
    <property type="entry name" value="K/Na_HCN_channel"/>
</dbReference>
<dbReference type="PANTHER" id="PTHR45689">
    <property type="entry name" value="I[[H]] CHANNEL, ISOFORM E"/>
    <property type="match status" value="1"/>
</dbReference>
<dbReference type="PANTHER" id="PTHR45689:SF5">
    <property type="entry name" value="I[[H]] CHANNEL, ISOFORM E"/>
    <property type="match status" value="1"/>
</dbReference>
<dbReference type="GO" id="GO:0035725">
    <property type="term" value="P:sodium ion transmembrane transport"/>
    <property type="evidence" value="ECO:0007669"/>
    <property type="project" value="TreeGrafter"/>
</dbReference>